<dbReference type="SUPFAM" id="SSF48403">
    <property type="entry name" value="Ankyrin repeat"/>
    <property type="match status" value="1"/>
</dbReference>
<comment type="caution">
    <text evidence="2">The sequence shown here is derived from an EMBL/GenBank/DDBJ whole genome shotgun (WGS) entry which is preliminary data.</text>
</comment>
<dbReference type="InterPro" id="IPR002110">
    <property type="entry name" value="Ankyrin_rpt"/>
</dbReference>
<dbReference type="OrthoDB" id="8451383at2"/>
<dbReference type="Pfam" id="PF12796">
    <property type="entry name" value="Ank_2"/>
    <property type="match status" value="1"/>
</dbReference>
<name>A0A4R1NIN7_9GAMM</name>
<feature type="repeat" description="ANK" evidence="1">
    <location>
        <begin position="143"/>
        <end position="176"/>
    </location>
</feature>
<dbReference type="RefSeq" id="WP_132924628.1">
    <property type="nucleotide sequence ID" value="NZ_SJOI01000001.1"/>
</dbReference>
<dbReference type="Proteomes" id="UP000294555">
    <property type="component" value="Unassembled WGS sequence"/>
</dbReference>
<dbReference type="PANTHER" id="PTHR24184:SF11">
    <property type="entry name" value="ANKYRIN REPEAT AND SOCS BOX CONTAINING 3"/>
    <property type="match status" value="1"/>
</dbReference>
<evidence type="ECO:0000313" key="2">
    <source>
        <dbReference type="EMBL" id="TCL05761.1"/>
    </source>
</evidence>
<dbReference type="InterPro" id="IPR036770">
    <property type="entry name" value="Ankyrin_rpt-contain_sf"/>
</dbReference>
<evidence type="ECO:0000313" key="3">
    <source>
        <dbReference type="Proteomes" id="UP000294555"/>
    </source>
</evidence>
<keyword evidence="3" id="KW-1185">Reference proteome</keyword>
<dbReference type="EMBL" id="SJOI01000001">
    <property type="protein sequence ID" value="TCL05761.1"/>
    <property type="molecule type" value="Genomic_DNA"/>
</dbReference>
<accession>A0A4R1NIN7</accession>
<sequence>MPISNLSFPHRTSPFIEQNLEIVHKKIHSVSNTTLVKFKAPYASKSRENKKIALENNSLHLKESPLLRAIKRDDVEQLKYFFSYENRYSGAEKLNFRDEDGNTAVMHAVKKNDMKLLARLEKNFFSKKFPHRIPLDNELPDNNGNTPLMVAIKNGHKKMVAHLLSMEATNVYHKNNEGESAFTMVINNNELSLEIFKLVCDHTQLSAYDEQGRTLLMKTVIGGTVEKVKYALQGVDHLINQLDANGNSALALARRRGDKDIIKLVSDSIDNIKSSSIGSIDMDYEKDTDFHNHFVAHRGDFVFGLSEFRTEYLLRLNNASKDNFNIINYYTNRIARRIFLAEKNLAMLHSGFINTGGRKISPREIVHALEVFPDIYEAASANDDIEYPYAWREYNLIRDEIKKFDIKTMLVEVHDNYDKYDHYLHLAYSSRLGFRIPLFWKRSSKVGIEIIIRNSKRHLHFVLDGLDQQRITDKIEDSVTASELRYIYRNKEKLEGRLHFYHDYRRVPAPWTAGERFSGLWAAYIPTDKDTAAQRR</sequence>
<dbReference type="PROSITE" id="PS50088">
    <property type="entry name" value="ANK_REPEAT"/>
    <property type="match status" value="1"/>
</dbReference>
<dbReference type="Gene3D" id="1.25.40.20">
    <property type="entry name" value="Ankyrin repeat-containing domain"/>
    <property type="match status" value="1"/>
</dbReference>
<protein>
    <submittedName>
        <fullName evidence="2">Ankyrin repeat protein</fullName>
    </submittedName>
</protein>
<evidence type="ECO:0000256" key="1">
    <source>
        <dbReference type="PROSITE-ProRule" id="PRU00023"/>
    </source>
</evidence>
<gene>
    <name evidence="2" type="ORF">EZJ58_3977</name>
</gene>
<dbReference type="PANTHER" id="PTHR24184">
    <property type="entry name" value="SI:CH211-189E2.2"/>
    <property type="match status" value="1"/>
</dbReference>
<organism evidence="2 3">
    <name type="scientific">Sodalis ligni</name>
    <dbReference type="NCBI Taxonomy" id="2697027"/>
    <lineage>
        <taxon>Bacteria</taxon>
        <taxon>Pseudomonadati</taxon>
        <taxon>Pseudomonadota</taxon>
        <taxon>Gammaproteobacteria</taxon>
        <taxon>Enterobacterales</taxon>
        <taxon>Bruguierivoracaceae</taxon>
        <taxon>Sodalis</taxon>
    </lineage>
</organism>
<dbReference type="SMART" id="SM00248">
    <property type="entry name" value="ANK"/>
    <property type="match status" value="4"/>
</dbReference>
<reference evidence="2 3" key="1">
    <citation type="submission" date="2019-02" db="EMBL/GenBank/DDBJ databases">
        <title>Investigation of anaerobic lignin degradation for improved lignocellulosic biofuels.</title>
        <authorList>
            <person name="Deangelis K."/>
        </authorList>
    </citation>
    <scope>NUCLEOTIDE SEQUENCE [LARGE SCALE GENOMIC DNA]</scope>
    <source>
        <strain evidence="2 3">159R</strain>
    </source>
</reference>
<proteinExistence type="predicted"/>
<dbReference type="AlphaFoldDB" id="A0A4R1NIN7"/>
<dbReference type="PROSITE" id="PS50297">
    <property type="entry name" value="ANK_REP_REGION"/>
    <property type="match status" value="1"/>
</dbReference>
<keyword evidence="1" id="KW-0040">ANK repeat</keyword>